<reference evidence="2 3" key="1">
    <citation type="submission" date="2019-08" db="EMBL/GenBank/DDBJ databases">
        <title>Deep-cultivation of Planctomycetes and their phenomic and genomic characterization uncovers novel biology.</title>
        <authorList>
            <person name="Wiegand S."/>
            <person name="Jogler M."/>
            <person name="Boedeker C."/>
            <person name="Pinto D."/>
            <person name="Vollmers J."/>
            <person name="Rivas-Marin E."/>
            <person name="Kohn T."/>
            <person name="Peeters S.H."/>
            <person name="Heuer A."/>
            <person name="Rast P."/>
            <person name="Oberbeckmann S."/>
            <person name="Bunk B."/>
            <person name="Jeske O."/>
            <person name="Meyerdierks A."/>
            <person name="Storesund J.E."/>
            <person name="Kallscheuer N."/>
            <person name="Luecker S."/>
            <person name="Lage O.M."/>
            <person name="Pohl T."/>
            <person name="Merkel B.J."/>
            <person name="Hornburger P."/>
            <person name="Mueller R.-W."/>
            <person name="Bruemmer F."/>
            <person name="Labrenz M."/>
            <person name="Spormann A.M."/>
            <person name="Op den Camp H."/>
            <person name="Overmann J."/>
            <person name="Amann R."/>
            <person name="Jetten M.S.M."/>
            <person name="Mascher T."/>
            <person name="Medema M.H."/>
            <person name="Devos D.P."/>
            <person name="Kaster A.-K."/>
            <person name="Ovreas L."/>
            <person name="Rohde M."/>
            <person name="Galperin M.Y."/>
            <person name="Jogler C."/>
        </authorList>
    </citation>
    <scope>NUCLEOTIDE SEQUENCE [LARGE SCALE GENOMIC DNA]</scope>
    <source>
        <strain evidence="2 3">DSM 8797</strain>
    </source>
</reference>
<keyword evidence="1" id="KW-0812">Transmembrane</keyword>
<evidence type="ECO:0000313" key="3">
    <source>
        <dbReference type="Proteomes" id="UP000322887"/>
    </source>
</evidence>
<sequence>MVSSQHENIPMEYLEFGMAIVSLILTIYSLWKKDK</sequence>
<evidence type="ECO:0000313" key="2">
    <source>
        <dbReference type="EMBL" id="QEG18201.1"/>
    </source>
</evidence>
<dbReference type="EMBL" id="CP042910">
    <property type="protein sequence ID" value="QEG18201.1"/>
    <property type="molecule type" value="Genomic_DNA"/>
</dbReference>
<evidence type="ECO:0000256" key="1">
    <source>
        <dbReference type="SAM" id="Phobius"/>
    </source>
</evidence>
<keyword evidence="1" id="KW-1133">Transmembrane helix</keyword>
<feature type="transmembrane region" description="Helical" evidence="1">
    <location>
        <begin position="13"/>
        <end position="31"/>
    </location>
</feature>
<dbReference type="Proteomes" id="UP000322887">
    <property type="component" value="Chromosome"/>
</dbReference>
<organism evidence="2 3">
    <name type="scientific">Gimesia maris</name>
    <dbReference type="NCBI Taxonomy" id="122"/>
    <lineage>
        <taxon>Bacteria</taxon>
        <taxon>Pseudomonadati</taxon>
        <taxon>Planctomycetota</taxon>
        <taxon>Planctomycetia</taxon>
        <taxon>Planctomycetales</taxon>
        <taxon>Planctomycetaceae</taxon>
        <taxon>Gimesia</taxon>
    </lineage>
</organism>
<keyword evidence="3" id="KW-1185">Reference proteome</keyword>
<keyword evidence="1" id="KW-0472">Membrane</keyword>
<protein>
    <submittedName>
        <fullName evidence="2">Uncharacterized protein</fullName>
    </submittedName>
</protein>
<proteinExistence type="predicted"/>
<gene>
    <name evidence="2" type="ORF">GmarT_40870</name>
</gene>
<name>A0ABX5YRD8_9PLAN</name>
<accession>A0ABX5YRD8</accession>